<name>A0A9P1BS61_9DINO</name>
<keyword evidence="5" id="KW-1133">Transmembrane helix</keyword>
<reference evidence="8 9" key="2">
    <citation type="submission" date="2024-05" db="EMBL/GenBank/DDBJ databases">
        <authorList>
            <person name="Chen Y."/>
            <person name="Shah S."/>
            <person name="Dougan E. K."/>
            <person name="Thang M."/>
            <person name="Chan C."/>
        </authorList>
    </citation>
    <scope>NUCLEOTIDE SEQUENCE [LARGE SCALE GENOMIC DNA]</scope>
</reference>
<dbReference type="Pfam" id="PF00254">
    <property type="entry name" value="FKBP_C"/>
    <property type="match status" value="1"/>
</dbReference>
<comment type="catalytic activity">
    <reaction evidence="4">
        <text>[protein]-peptidylproline (omega=180) = [protein]-peptidylproline (omega=0)</text>
        <dbReference type="Rhea" id="RHEA:16237"/>
        <dbReference type="Rhea" id="RHEA-COMP:10747"/>
        <dbReference type="Rhea" id="RHEA-COMP:10748"/>
        <dbReference type="ChEBI" id="CHEBI:83833"/>
        <dbReference type="ChEBI" id="CHEBI:83834"/>
        <dbReference type="EC" id="5.2.1.8"/>
    </reaction>
</comment>
<dbReference type="EMBL" id="CAMXCT010000414">
    <property type="protein sequence ID" value="CAI3978479.1"/>
    <property type="molecule type" value="Genomic_DNA"/>
</dbReference>
<keyword evidence="4 8" id="KW-0413">Isomerase</keyword>
<dbReference type="EC" id="5.2.1.8" evidence="4"/>
<dbReference type="AlphaFoldDB" id="A0A9P1BS61"/>
<evidence type="ECO:0000256" key="4">
    <source>
        <dbReference type="PROSITE-ProRule" id="PRU00277"/>
    </source>
</evidence>
<keyword evidence="5" id="KW-0812">Transmembrane</keyword>
<evidence type="ECO:0000256" key="5">
    <source>
        <dbReference type="SAM" id="Phobius"/>
    </source>
</evidence>
<dbReference type="OrthoDB" id="77911at2759"/>
<evidence type="ECO:0000313" key="7">
    <source>
        <dbReference type="EMBL" id="CAI3978479.1"/>
    </source>
</evidence>
<protein>
    <recommendedName>
        <fullName evidence="4">peptidylprolyl isomerase</fullName>
        <ecNumber evidence="4">5.2.1.8</ecNumber>
    </recommendedName>
</protein>
<keyword evidence="9" id="KW-1185">Reference proteome</keyword>
<keyword evidence="3" id="KW-0325">Glycoprotein</keyword>
<evidence type="ECO:0000256" key="1">
    <source>
        <dbReference type="ARBA" id="ARBA00022729"/>
    </source>
</evidence>
<reference evidence="7" key="1">
    <citation type="submission" date="2022-10" db="EMBL/GenBank/DDBJ databases">
        <authorList>
            <person name="Chen Y."/>
            <person name="Dougan E. K."/>
            <person name="Chan C."/>
            <person name="Rhodes N."/>
            <person name="Thang M."/>
        </authorList>
    </citation>
    <scope>NUCLEOTIDE SEQUENCE</scope>
</reference>
<sequence>MPLKFYWTSVPVAMLLATIYLYYVVEYKPSRKRAKLLEDLDMKVVHRPSECELIASDGDLLHVHYTSFLKNAGQQFETTKGGEPYVFKLGNCVKRAKPECMKGFQTAVTGMCTGEKRKVTIPPKLGYEKKVRPKEISADERILFHIEMIDIDKN</sequence>
<feature type="domain" description="PPIase FKBP-type" evidence="6">
    <location>
        <begin position="58"/>
        <end position="152"/>
    </location>
</feature>
<evidence type="ECO:0000313" key="9">
    <source>
        <dbReference type="Proteomes" id="UP001152797"/>
    </source>
</evidence>
<dbReference type="InterPro" id="IPR001179">
    <property type="entry name" value="PPIase_FKBP_dom"/>
</dbReference>
<dbReference type="PANTHER" id="PTHR46222:SF3">
    <property type="entry name" value="PEPTIDYLPROLYL ISOMERASE"/>
    <property type="match status" value="1"/>
</dbReference>
<feature type="transmembrane region" description="Helical" evidence="5">
    <location>
        <begin position="6"/>
        <end position="25"/>
    </location>
</feature>
<dbReference type="EMBL" id="CAMXCT020000414">
    <property type="protein sequence ID" value="CAL1131854.1"/>
    <property type="molecule type" value="Genomic_DNA"/>
</dbReference>
<evidence type="ECO:0000313" key="8">
    <source>
        <dbReference type="EMBL" id="CAL4765791.1"/>
    </source>
</evidence>
<keyword evidence="4" id="KW-0697">Rotamase</keyword>
<keyword evidence="1" id="KW-0732">Signal</keyword>
<evidence type="ECO:0000256" key="3">
    <source>
        <dbReference type="ARBA" id="ARBA00023180"/>
    </source>
</evidence>
<dbReference type="PROSITE" id="PS50059">
    <property type="entry name" value="FKBP_PPIASE"/>
    <property type="match status" value="1"/>
</dbReference>
<organism evidence="7">
    <name type="scientific">Cladocopium goreaui</name>
    <dbReference type="NCBI Taxonomy" id="2562237"/>
    <lineage>
        <taxon>Eukaryota</taxon>
        <taxon>Sar</taxon>
        <taxon>Alveolata</taxon>
        <taxon>Dinophyceae</taxon>
        <taxon>Suessiales</taxon>
        <taxon>Symbiodiniaceae</taxon>
        <taxon>Cladocopium</taxon>
    </lineage>
</organism>
<dbReference type="EMBL" id="CAMXCT030000414">
    <property type="protein sequence ID" value="CAL4765791.1"/>
    <property type="molecule type" value="Genomic_DNA"/>
</dbReference>
<dbReference type="InterPro" id="IPR046357">
    <property type="entry name" value="PPIase_dom_sf"/>
</dbReference>
<comment type="caution">
    <text evidence="7">The sequence shown here is derived from an EMBL/GenBank/DDBJ whole genome shotgun (WGS) entry which is preliminary data.</text>
</comment>
<evidence type="ECO:0000259" key="6">
    <source>
        <dbReference type="PROSITE" id="PS50059"/>
    </source>
</evidence>
<dbReference type="Proteomes" id="UP001152797">
    <property type="component" value="Unassembled WGS sequence"/>
</dbReference>
<keyword evidence="2" id="KW-0677">Repeat</keyword>
<accession>A0A9P1BS61</accession>
<gene>
    <name evidence="7" type="ORF">C1SCF055_LOCUS6530</name>
</gene>
<keyword evidence="5" id="KW-0472">Membrane</keyword>
<dbReference type="InterPro" id="IPR052273">
    <property type="entry name" value="PPIase_FKBP"/>
</dbReference>
<dbReference type="GO" id="GO:0003755">
    <property type="term" value="F:peptidyl-prolyl cis-trans isomerase activity"/>
    <property type="evidence" value="ECO:0007669"/>
    <property type="project" value="UniProtKB-KW"/>
</dbReference>
<dbReference type="SUPFAM" id="SSF54534">
    <property type="entry name" value="FKBP-like"/>
    <property type="match status" value="1"/>
</dbReference>
<proteinExistence type="predicted"/>
<evidence type="ECO:0000256" key="2">
    <source>
        <dbReference type="ARBA" id="ARBA00022737"/>
    </source>
</evidence>
<dbReference type="PANTHER" id="PTHR46222">
    <property type="entry name" value="PEPTIDYL-PROLYL CIS-TRANS ISOMERASE FKBP7/14"/>
    <property type="match status" value="1"/>
</dbReference>
<dbReference type="Gene3D" id="3.10.50.40">
    <property type="match status" value="1"/>
</dbReference>